<evidence type="ECO:0000256" key="4">
    <source>
        <dbReference type="ARBA" id="ARBA00022989"/>
    </source>
</evidence>
<keyword evidence="2" id="KW-1003">Cell membrane</keyword>
<keyword evidence="5 6" id="KW-0472">Membrane</keyword>
<feature type="transmembrane region" description="Helical" evidence="6">
    <location>
        <begin position="182"/>
        <end position="203"/>
    </location>
</feature>
<evidence type="ECO:0000256" key="3">
    <source>
        <dbReference type="ARBA" id="ARBA00022692"/>
    </source>
</evidence>
<feature type="transmembrane region" description="Helical" evidence="6">
    <location>
        <begin position="111"/>
        <end position="135"/>
    </location>
</feature>
<organism evidence="7 8">
    <name type="scientific">Stenotrophomonas maltophilia</name>
    <name type="common">Pseudomonas maltophilia</name>
    <name type="synonym">Xanthomonas maltophilia</name>
    <dbReference type="NCBI Taxonomy" id="40324"/>
    <lineage>
        <taxon>Bacteria</taxon>
        <taxon>Pseudomonadati</taxon>
        <taxon>Pseudomonadota</taxon>
        <taxon>Gammaproteobacteria</taxon>
        <taxon>Lysobacterales</taxon>
        <taxon>Lysobacteraceae</taxon>
        <taxon>Stenotrophomonas</taxon>
        <taxon>Stenotrophomonas maltophilia group</taxon>
    </lineage>
</organism>
<feature type="transmembrane region" description="Helical" evidence="6">
    <location>
        <begin position="37"/>
        <end position="63"/>
    </location>
</feature>
<sequence>MSALLIGAGVIAVATITPGPNNLLVMRIAARTGFVSALPAIAAIVAGGLGMWALVAAGASTAFQTVPHLYALMTLAGGAYLCWMGARLVLETLRPPEKHVPTPTSVRHGSVVALFCFQFVNPKSWVLVLTVTAVVGNGAEPLRTSLVLAAAFTVISALCLALWCAMGVSMMRHLDTTAARNWIDRVMGALLFASALLLVLAPADMPSA</sequence>
<evidence type="ECO:0000256" key="5">
    <source>
        <dbReference type="ARBA" id="ARBA00023136"/>
    </source>
</evidence>
<evidence type="ECO:0000256" key="2">
    <source>
        <dbReference type="ARBA" id="ARBA00022475"/>
    </source>
</evidence>
<proteinExistence type="predicted"/>
<feature type="transmembrane region" description="Helical" evidence="6">
    <location>
        <begin position="69"/>
        <end position="90"/>
    </location>
</feature>
<keyword evidence="4 6" id="KW-1133">Transmembrane helix</keyword>
<dbReference type="InterPro" id="IPR001123">
    <property type="entry name" value="LeuE-type"/>
</dbReference>
<keyword evidence="3 6" id="KW-0812">Transmembrane</keyword>
<dbReference type="PANTHER" id="PTHR30086:SF20">
    <property type="entry name" value="ARGININE EXPORTER PROTEIN ARGO-RELATED"/>
    <property type="match status" value="1"/>
</dbReference>
<feature type="transmembrane region" description="Helical" evidence="6">
    <location>
        <begin position="147"/>
        <end position="170"/>
    </location>
</feature>
<reference evidence="7 8" key="1">
    <citation type="submission" date="2016-05" db="EMBL/GenBank/DDBJ databases">
        <title>Draft Genome Sequences of Stenotrophomonas maltophilia Strains Sm32COP, Sm41DVV, Sm46PAILV, SmF3, SmF22, SmSOFb1 and SmCVFa1, Isolated from Different Manures, in France.</title>
        <authorList>
            <person name="Nazaret S."/>
            <person name="Bodilis J."/>
        </authorList>
    </citation>
    <scope>NUCLEOTIDE SEQUENCE [LARGE SCALE GENOMIC DNA]</scope>
    <source>
        <strain evidence="7 8">Sm41DVV</strain>
    </source>
</reference>
<dbReference type="AlphaFoldDB" id="A0AAP7GRE8"/>
<accession>A0AAP7GRE8</accession>
<dbReference type="EMBL" id="LYVI01000006">
    <property type="protein sequence ID" value="OBU61246.1"/>
    <property type="molecule type" value="Genomic_DNA"/>
</dbReference>
<evidence type="ECO:0000313" key="7">
    <source>
        <dbReference type="EMBL" id="OBU61246.1"/>
    </source>
</evidence>
<dbReference type="PANTHER" id="PTHR30086">
    <property type="entry name" value="ARGININE EXPORTER PROTEIN ARGO"/>
    <property type="match status" value="1"/>
</dbReference>
<comment type="caution">
    <text evidence="7">The sequence shown here is derived from an EMBL/GenBank/DDBJ whole genome shotgun (WGS) entry which is preliminary data.</text>
</comment>
<feature type="transmembrane region" description="Helical" evidence="6">
    <location>
        <begin position="6"/>
        <end position="25"/>
    </location>
</feature>
<comment type="subcellular location">
    <subcellularLocation>
        <location evidence="1">Cell membrane</location>
        <topology evidence="1">Multi-pass membrane protein</topology>
    </subcellularLocation>
</comment>
<evidence type="ECO:0000256" key="6">
    <source>
        <dbReference type="SAM" id="Phobius"/>
    </source>
</evidence>
<dbReference type="Proteomes" id="UP000092125">
    <property type="component" value="Unassembled WGS sequence"/>
</dbReference>
<protein>
    <recommendedName>
        <fullName evidence="9">LysE family translocator</fullName>
    </recommendedName>
</protein>
<evidence type="ECO:0008006" key="9">
    <source>
        <dbReference type="Google" id="ProtNLM"/>
    </source>
</evidence>
<gene>
    <name evidence="7" type="ORF">A9K56_11140</name>
</gene>
<evidence type="ECO:0000256" key="1">
    <source>
        <dbReference type="ARBA" id="ARBA00004651"/>
    </source>
</evidence>
<evidence type="ECO:0000313" key="8">
    <source>
        <dbReference type="Proteomes" id="UP000092125"/>
    </source>
</evidence>
<dbReference type="GO" id="GO:0005886">
    <property type="term" value="C:plasma membrane"/>
    <property type="evidence" value="ECO:0007669"/>
    <property type="project" value="UniProtKB-SubCell"/>
</dbReference>
<dbReference type="GO" id="GO:0015171">
    <property type="term" value="F:amino acid transmembrane transporter activity"/>
    <property type="evidence" value="ECO:0007669"/>
    <property type="project" value="TreeGrafter"/>
</dbReference>
<dbReference type="RefSeq" id="WP_065182261.1">
    <property type="nucleotide sequence ID" value="NZ_CAXOQU010000001.1"/>
</dbReference>
<name>A0AAP7GRE8_STEMA</name>
<dbReference type="Pfam" id="PF01810">
    <property type="entry name" value="LysE"/>
    <property type="match status" value="1"/>
</dbReference>